<reference evidence="2 3" key="1">
    <citation type="journal article" date="2008" name="PLoS Genet.">
        <title>Genomic islands in the pathogenic filamentous fungus Aspergillus fumigatus.</title>
        <authorList>
            <person name="Fedorova N.D."/>
            <person name="Khaldi N."/>
            <person name="Joardar V.S."/>
            <person name="Maiti R."/>
            <person name="Amedeo P."/>
            <person name="Anderson M.J."/>
            <person name="Crabtree J."/>
            <person name="Silva J.C."/>
            <person name="Badger J.H."/>
            <person name="Albarraq A."/>
            <person name="Angiuoli S."/>
            <person name="Bussey H."/>
            <person name="Bowyer P."/>
            <person name="Cotty P.J."/>
            <person name="Dyer P.S."/>
            <person name="Egan A."/>
            <person name="Galens K."/>
            <person name="Fraser-Liggett C.M."/>
            <person name="Haas B.J."/>
            <person name="Inman J.M."/>
            <person name="Kent R."/>
            <person name="Lemieux S."/>
            <person name="Malavazi I."/>
            <person name="Orvis J."/>
            <person name="Roemer T."/>
            <person name="Ronning C.M."/>
            <person name="Sundaram J.P."/>
            <person name="Sutton G."/>
            <person name="Turner G."/>
            <person name="Venter J.C."/>
            <person name="White O.R."/>
            <person name="Whitty B.R."/>
            <person name="Youngman P."/>
            <person name="Wolfe K.H."/>
            <person name="Goldman G.H."/>
            <person name="Wortman J.R."/>
            <person name="Jiang B."/>
            <person name="Denning D.W."/>
            <person name="Nierman W.C."/>
        </authorList>
    </citation>
    <scope>NUCLEOTIDE SEQUENCE [LARGE SCALE GENOMIC DNA]</scope>
    <source>
        <strain evidence="3">CBS 144.89 / FGSC A1163 / CEA10</strain>
    </source>
</reference>
<gene>
    <name evidence="2" type="ORF">AFUB_012280</name>
</gene>
<sequence>MPPKKKPKLADVQAESVQPAADTPASEGAGKPENGHDLVSDPWTDEQETALLKGIIKWKPVARNTLQPACAR</sequence>
<dbReference type="OrthoDB" id="5595141at2759"/>
<dbReference type="EMBL" id="DS499594">
    <property type="protein sequence ID" value="EDP56517.1"/>
    <property type="molecule type" value="Genomic_DNA"/>
</dbReference>
<evidence type="ECO:0000313" key="3">
    <source>
        <dbReference type="Proteomes" id="UP000001699"/>
    </source>
</evidence>
<proteinExistence type="predicted"/>
<organism evidence="2 3">
    <name type="scientific">Aspergillus fumigatus (strain CBS 144.89 / FGSC A1163 / CEA10)</name>
    <name type="common">Neosartorya fumigata</name>
    <dbReference type="NCBI Taxonomy" id="451804"/>
    <lineage>
        <taxon>Eukaryota</taxon>
        <taxon>Fungi</taxon>
        <taxon>Dikarya</taxon>
        <taxon>Ascomycota</taxon>
        <taxon>Pezizomycotina</taxon>
        <taxon>Eurotiomycetes</taxon>
        <taxon>Eurotiomycetidae</taxon>
        <taxon>Eurotiales</taxon>
        <taxon>Aspergillaceae</taxon>
        <taxon>Aspergillus</taxon>
        <taxon>Aspergillus subgen. Fumigati</taxon>
    </lineage>
</organism>
<keyword evidence="3" id="KW-1185">Reference proteome</keyword>
<dbReference type="AlphaFoldDB" id="B0XR66"/>
<feature type="region of interest" description="Disordered" evidence="1">
    <location>
        <begin position="1"/>
        <end position="42"/>
    </location>
</feature>
<evidence type="ECO:0000313" key="2">
    <source>
        <dbReference type="EMBL" id="EDP56517.1"/>
    </source>
</evidence>
<protein>
    <submittedName>
        <fullName evidence="2">Uncharacterized protein</fullName>
    </submittedName>
</protein>
<accession>B0XR66</accession>
<name>B0XR66_ASPFC</name>
<dbReference type="HOGENOM" id="CLU_2721744_0_0_1"/>
<evidence type="ECO:0000256" key="1">
    <source>
        <dbReference type="SAM" id="MobiDB-lite"/>
    </source>
</evidence>
<dbReference type="Proteomes" id="UP000001699">
    <property type="component" value="Unassembled WGS sequence"/>
</dbReference>